<gene>
    <name evidence="2" type="ORF">MQE35_17250</name>
</gene>
<dbReference type="AlphaFoldDB" id="A0A9E7D354"/>
<dbReference type="KEGG" id="fbm:MQE35_17250"/>
<evidence type="ECO:0000313" key="2">
    <source>
        <dbReference type="EMBL" id="UOB17469.1"/>
    </source>
</evidence>
<keyword evidence="3" id="KW-1185">Reference proteome</keyword>
<keyword evidence="1" id="KW-1133">Transmembrane helix</keyword>
<protein>
    <submittedName>
        <fullName evidence="2">Uncharacterized protein</fullName>
    </submittedName>
</protein>
<proteinExistence type="predicted"/>
<dbReference type="Proteomes" id="UP000831290">
    <property type="component" value="Chromosome"/>
</dbReference>
<accession>A0A9E7D354</accession>
<feature type="transmembrane region" description="Helical" evidence="1">
    <location>
        <begin position="12"/>
        <end position="28"/>
    </location>
</feature>
<sequence length="97" mass="11173">MINKLRNITPYFLLIIFLSVKVAGWHVFTHTDDDDVSCELCDFTFINSHIPALNNDFSISFVEPAEFLIFEIKLFYSFIYTGEISSDSLFSRPPPSI</sequence>
<keyword evidence="1" id="KW-0812">Transmembrane</keyword>
<evidence type="ECO:0000256" key="1">
    <source>
        <dbReference type="SAM" id="Phobius"/>
    </source>
</evidence>
<reference evidence="2" key="1">
    <citation type="submission" date="2022-03" db="EMBL/GenBank/DDBJ databases">
        <title>Description of Abyssus ytuae gen. nov., sp. nov., a novel member of the family Flavobacteriaceae isolated from the sediment of Mariana Trench.</title>
        <authorList>
            <person name="Zhang J."/>
            <person name="Xu X."/>
        </authorList>
    </citation>
    <scope>NUCLEOTIDE SEQUENCE</scope>
    <source>
        <strain evidence="2">MT3330</strain>
    </source>
</reference>
<keyword evidence="1" id="KW-0472">Membrane</keyword>
<dbReference type="EMBL" id="CP094358">
    <property type="protein sequence ID" value="UOB17469.1"/>
    <property type="molecule type" value="Genomic_DNA"/>
</dbReference>
<organism evidence="2 3">
    <name type="scientific">Abyssalbus ytuae</name>
    <dbReference type="NCBI Taxonomy" id="2926907"/>
    <lineage>
        <taxon>Bacteria</taxon>
        <taxon>Pseudomonadati</taxon>
        <taxon>Bacteroidota</taxon>
        <taxon>Flavobacteriia</taxon>
        <taxon>Flavobacteriales</taxon>
        <taxon>Flavobacteriaceae</taxon>
        <taxon>Abyssalbus</taxon>
    </lineage>
</organism>
<evidence type="ECO:0000313" key="3">
    <source>
        <dbReference type="Proteomes" id="UP000831290"/>
    </source>
</evidence>
<name>A0A9E7D354_9FLAO</name>
<dbReference type="RefSeq" id="WP_255842937.1">
    <property type="nucleotide sequence ID" value="NZ_CP094358.1"/>
</dbReference>